<dbReference type="EMBL" id="JAQQAF010000003">
    <property type="protein sequence ID" value="KAJ8498260.1"/>
    <property type="molecule type" value="Genomic_DNA"/>
</dbReference>
<dbReference type="AlphaFoldDB" id="A0AAV8PXP7"/>
<evidence type="ECO:0000256" key="1">
    <source>
        <dbReference type="SAM" id="MobiDB-lite"/>
    </source>
</evidence>
<organism evidence="2 3">
    <name type="scientific">Ensete ventricosum</name>
    <name type="common">Abyssinian banana</name>
    <name type="synonym">Musa ensete</name>
    <dbReference type="NCBI Taxonomy" id="4639"/>
    <lineage>
        <taxon>Eukaryota</taxon>
        <taxon>Viridiplantae</taxon>
        <taxon>Streptophyta</taxon>
        <taxon>Embryophyta</taxon>
        <taxon>Tracheophyta</taxon>
        <taxon>Spermatophyta</taxon>
        <taxon>Magnoliopsida</taxon>
        <taxon>Liliopsida</taxon>
        <taxon>Zingiberales</taxon>
        <taxon>Musaceae</taxon>
        <taxon>Ensete</taxon>
    </lineage>
</organism>
<proteinExistence type="predicted"/>
<sequence>MPHRSRETGNAPFSCGSSSCRVQTKPAPLNIVFKVYSIIRAAPAKQETRPSPSEKKNGRQGQYADLGINLLVAALMQYMSAQSLQHNSEMTQRDQIIYHLNCIKKAGATWLDIENPVQDKEVMFHALCMRDKCLTKEQQQAEDRENARHGERLNKINAQYQEKC</sequence>
<evidence type="ECO:0000313" key="3">
    <source>
        <dbReference type="Proteomes" id="UP001222027"/>
    </source>
</evidence>
<dbReference type="Proteomes" id="UP001222027">
    <property type="component" value="Unassembled WGS sequence"/>
</dbReference>
<dbReference type="PROSITE" id="PS51257">
    <property type="entry name" value="PROKAR_LIPOPROTEIN"/>
    <property type="match status" value="1"/>
</dbReference>
<reference evidence="2 3" key="1">
    <citation type="submission" date="2022-12" db="EMBL/GenBank/DDBJ databases">
        <title>Chromosome-scale assembly of the Ensete ventricosum genome.</title>
        <authorList>
            <person name="Dussert Y."/>
            <person name="Stocks J."/>
            <person name="Wendawek A."/>
            <person name="Woldeyes F."/>
            <person name="Nichols R.A."/>
            <person name="Borrell J.S."/>
        </authorList>
    </citation>
    <scope>NUCLEOTIDE SEQUENCE [LARGE SCALE GENOMIC DNA]</scope>
    <source>
        <strain evidence="3">cv. Maze</strain>
        <tissue evidence="2">Seeds</tissue>
    </source>
</reference>
<feature type="region of interest" description="Disordered" evidence="1">
    <location>
        <begin position="1"/>
        <end position="21"/>
    </location>
</feature>
<accession>A0AAV8PXP7</accession>
<comment type="caution">
    <text evidence="2">The sequence shown here is derived from an EMBL/GenBank/DDBJ whole genome shotgun (WGS) entry which is preliminary data.</text>
</comment>
<name>A0AAV8PXP7_ENSVE</name>
<gene>
    <name evidence="2" type="ORF">OPV22_008812</name>
</gene>
<keyword evidence="3" id="KW-1185">Reference proteome</keyword>
<evidence type="ECO:0000313" key="2">
    <source>
        <dbReference type="EMBL" id="KAJ8498260.1"/>
    </source>
</evidence>
<protein>
    <submittedName>
        <fullName evidence="2">Uncharacterized protein</fullName>
    </submittedName>
</protein>